<name>A0ABV6KNU0_9BACI</name>
<keyword evidence="2" id="KW-1185">Reference proteome</keyword>
<dbReference type="NCBIfam" id="TIGR02678">
    <property type="entry name" value="TIGR02678 family protein"/>
    <property type="match status" value="1"/>
</dbReference>
<proteinExistence type="predicted"/>
<protein>
    <submittedName>
        <fullName evidence="1">TIGR02678 family protein</fullName>
    </submittedName>
</protein>
<sequence>MEERERIREGITLLLENFWFTRKYHLDKYLLVRQNRKELQKYFIDNFGYQLIVNNAVVKLEKIPSKTAGWMGIQDFTDPLDYAFFMAVLSYLEEKSADDIFIVSMLSEYVKQFLSQEMDVKWENYRQRLSFVRVMKYAEKQHLLEVMEGEIDLYKDDETIEVLYRPTMISKYFMRFFSKPVEEFQSRKEMLEDRWKIVGFETPKIRRQSISRKLLTSPVVYRNELDDEEKRYFANYGYSITDAFEEYTPYELETYRNEILLISKERNVKIEQYPDGKMLSQIALQFGYFIQKKVMENEELPEFEWEIPRFVFEKCVEEFQAVNAHGWSKEYRNQYPEMIAKELTAYFQDWKMLKEEDHSIILYPVITRIGGQYPIEYRFQRYFIGKIKNKLADQFNERIEHSIAISDLEDWIYEFKIRFQLKKFSWKSVEDSIGSFVDLNEERNVCVIDMEKVRKRDKN</sequence>
<accession>A0ABV6KNU0</accession>
<gene>
    <name evidence="1" type="ORF">ACFFHF_06865</name>
</gene>
<dbReference type="Pfam" id="PF09661">
    <property type="entry name" value="DUF2398"/>
    <property type="match status" value="1"/>
</dbReference>
<evidence type="ECO:0000313" key="2">
    <source>
        <dbReference type="Proteomes" id="UP001589738"/>
    </source>
</evidence>
<reference evidence="1 2" key="1">
    <citation type="submission" date="2024-09" db="EMBL/GenBank/DDBJ databases">
        <authorList>
            <person name="Sun Q."/>
            <person name="Mori K."/>
        </authorList>
    </citation>
    <scope>NUCLEOTIDE SEQUENCE [LARGE SCALE GENOMIC DNA]</scope>
    <source>
        <strain evidence="1 2">CGMCC 1.9126</strain>
    </source>
</reference>
<organism evidence="1 2">
    <name type="scientific">Robertmurraya beringensis</name>
    <dbReference type="NCBI Taxonomy" id="641660"/>
    <lineage>
        <taxon>Bacteria</taxon>
        <taxon>Bacillati</taxon>
        <taxon>Bacillota</taxon>
        <taxon>Bacilli</taxon>
        <taxon>Bacillales</taxon>
        <taxon>Bacillaceae</taxon>
        <taxon>Robertmurraya</taxon>
    </lineage>
</organism>
<dbReference type="EMBL" id="JBHLUU010000021">
    <property type="protein sequence ID" value="MFC0474994.1"/>
    <property type="molecule type" value="Genomic_DNA"/>
</dbReference>
<dbReference type="Proteomes" id="UP001589738">
    <property type="component" value="Unassembled WGS sequence"/>
</dbReference>
<comment type="caution">
    <text evidence="1">The sequence shown here is derived from an EMBL/GenBank/DDBJ whole genome shotgun (WGS) entry which is preliminary data.</text>
</comment>
<evidence type="ECO:0000313" key="1">
    <source>
        <dbReference type="EMBL" id="MFC0474994.1"/>
    </source>
</evidence>
<dbReference type="InterPro" id="IPR013494">
    <property type="entry name" value="CHP02678"/>
</dbReference>
<dbReference type="RefSeq" id="WP_377057784.1">
    <property type="nucleotide sequence ID" value="NZ_JBHLUU010000021.1"/>
</dbReference>